<accession>A0A3E2HFP5</accession>
<evidence type="ECO:0000313" key="6">
    <source>
        <dbReference type="Proteomes" id="UP000258309"/>
    </source>
</evidence>
<dbReference type="GO" id="GO:0000981">
    <property type="term" value="F:DNA-binding transcription factor activity, RNA polymerase II-specific"/>
    <property type="evidence" value="ECO:0007669"/>
    <property type="project" value="InterPro"/>
</dbReference>
<evidence type="ECO:0000256" key="1">
    <source>
        <dbReference type="ARBA" id="ARBA00004123"/>
    </source>
</evidence>
<comment type="caution">
    <text evidence="5">The sequence shown here is derived from an EMBL/GenBank/DDBJ whole genome shotgun (WGS) entry which is preliminary data.</text>
</comment>
<dbReference type="STRING" id="5539.A0A3E2HFP5"/>
<feature type="non-terminal residue" evidence="5">
    <location>
        <position position="1"/>
    </location>
</feature>
<evidence type="ECO:0000256" key="3">
    <source>
        <dbReference type="SAM" id="MobiDB-lite"/>
    </source>
</evidence>
<feature type="domain" description="Xylanolytic transcriptional activator regulatory" evidence="4">
    <location>
        <begin position="331"/>
        <end position="405"/>
    </location>
</feature>
<dbReference type="InterPro" id="IPR036864">
    <property type="entry name" value="Zn2-C6_fun-type_DNA-bd_sf"/>
</dbReference>
<dbReference type="PANTHER" id="PTHR31001:SF49">
    <property type="entry name" value="ZN(II)2CYS6 TRANSCRIPTION FACTOR (EUROFUNG)"/>
    <property type="match status" value="1"/>
</dbReference>
<dbReference type="InterPro" id="IPR050613">
    <property type="entry name" value="Sec_Metabolite_Reg"/>
</dbReference>
<feature type="non-terminal residue" evidence="5">
    <location>
        <position position="698"/>
    </location>
</feature>
<sequence length="698" mass="78985">MPDSKFYPRLKCNRGSPCDTCLRRNKSSICQYAPNASRNKPGPSKSRNLKERLNNLENLVSSFLSSDTVIQPWTHDSETITPTTQPVERSTKSPSIVNSPGRGEELLTPETPHLREAGDGQVNYIDPSHWLSILEDIQEVREHLSILDNPISQNEARFNNFGVQSDATFLFGSNPSVNLAEVLSSLPSQAICDMLLSRYFNSQFMILGKIAFRYILNKIANLELHEAIIHPAKFQKEYEKFWEAPSKAPPLWIALLFSILSITVCLRQISNPISNPIESGESIPPARIFQQRTAQCLVLGRYATANTYALEAFLLHLQSCFLSHDNDDGDLWFEMGTIIRLAFRMGYHRDPSSLPGISPFDGEMRRRVWLHIFQIDALMSFHMGFPSMVPTEFCDTQVPRNLEYSDLYVDMTALPPARPLSEHTPVLYCIAKSGIMAMFKKIVAHTQSLSSPAYDKTIALDGEMREVYSLLPEVLKRRDVGRSFMDRSSLIMDRCTIELLYLKGLIVLHRRYVSYERQSPRFEPSRRACVEAALDILARQEDLHKASQPGGRLYEDRWMVSSLTVGDFILAAMVVCLDLSVRMRYSTIASTETNNDRDFTVRKYQALQTSQQIWAINSSISPKSHIVALAVDLMIKKVAENDAQRSPMYTAPMVDSEPLYVSPISQIIDGSESIDWGLFDQFFDNPNIEPSQLGSGNI</sequence>
<dbReference type="AlphaFoldDB" id="A0A3E2HFP5"/>
<evidence type="ECO:0000259" key="4">
    <source>
        <dbReference type="SMART" id="SM00906"/>
    </source>
</evidence>
<organism evidence="5 6">
    <name type="scientific">Scytalidium lignicola</name>
    <name type="common">Hyphomycete</name>
    <dbReference type="NCBI Taxonomy" id="5539"/>
    <lineage>
        <taxon>Eukaryota</taxon>
        <taxon>Fungi</taxon>
        <taxon>Dikarya</taxon>
        <taxon>Ascomycota</taxon>
        <taxon>Pezizomycotina</taxon>
        <taxon>Leotiomycetes</taxon>
        <taxon>Leotiomycetes incertae sedis</taxon>
        <taxon>Scytalidium</taxon>
    </lineage>
</organism>
<dbReference type="EMBL" id="NCSJ02000058">
    <property type="protein sequence ID" value="RFU32246.1"/>
    <property type="molecule type" value="Genomic_DNA"/>
</dbReference>
<dbReference type="InterPro" id="IPR007219">
    <property type="entry name" value="XnlR_reg_dom"/>
</dbReference>
<dbReference type="Proteomes" id="UP000258309">
    <property type="component" value="Unassembled WGS sequence"/>
</dbReference>
<keyword evidence="2" id="KW-0539">Nucleus</keyword>
<feature type="region of interest" description="Disordered" evidence="3">
    <location>
        <begin position="76"/>
        <end position="104"/>
    </location>
</feature>
<proteinExistence type="predicted"/>
<dbReference type="GO" id="GO:0006351">
    <property type="term" value="P:DNA-templated transcription"/>
    <property type="evidence" value="ECO:0007669"/>
    <property type="project" value="InterPro"/>
</dbReference>
<dbReference type="CDD" id="cd12148">
    <property type="entry name" value="fungal_TF_MHR"/>
    <property type="match status" value="1"/>
</dbReference>
<dbReference type="GO" id="GO:0003677">
    <property type="term" value="F:DNA binding"/>
    <property type="evidence" value="ECO:0007669"/>
    <property type="project" value="InterPro"/>
</dbReference>
<protein>
    <recommendedName>
        <fullName evidence="4">Xylanolytic transcriptional activator regulatory domain-containing protein</fullName>
    </recommendedName>
</protein>
<dbReference type="PANTHER" id="PTHR31001">
    <property type="entry name" value="UNCHARACTERIZED TRANSCRIPTIONAL REGULATORY PROTEIN"/>
    <property type="match status" value="1"/>
</dbReference>
<dbReference type="OMA" id="VWLHIFQ"/>
<dbReference type="Pfam" id="PF04082">
    <property type="entry name" value="Fungal_trans"/>
    <property type="match status" value="1"/>
</dbReference>
<dbReference type="OrthoDB" id="4934715at2759"/>
<dbReference type="SMART" id="SM00906">
    <property type="entry name" value="Fungal_trans"/>
    <property type="match status" value="1"/>
</dbReference>
<evidence type="ECO:0000313" key="5">
    <source>
        <dbReference type="EMBL" id="RFU32246.1"/>
    </source>
</evidence>
<dbReference type="GO" id="GO:0008270">
    <property type="term" value="F:zinc ion binding"/>
    <property type="evidence" value="ECO:0007669"/>
    <property type="project" value="InterPro"/>
</dbReference>
<feature type="compositionally biased region" description="Polar residues" evidence="3">
    <location>
        <begin position="79"/>
        <end position="98"/>
    </location>
</feature>
<gene>
    <name evidence="5" type="ORF">B7463_g4090</name>
</gene>
<comment type="subcellular location">
    <subcellularLocation>
        <location evidence="1">Nucleus</location>
    </subcellularLocation>
</comment>
<reference evidence="5 6" key="1">
    <citation type="submission" date="2018-05" db="EMBL/GenBank/DDBJ databases">
        <title>Draft genome sequence of Scytalidium lignicola DSM 105466, a ubiquitous saprotrophic fungus.</title>
        <authorList>
            <person name="Buettner E."/>
            <person name="Gebauer A.M."/>
            <person name="Hofrichter M."/>
            <person name="Liers C."/>
            <person name="Kellner H."/>
        </authorList>
    </citation>
    <scope>NUCLEOTIDE SEQUENCE [LARGE SCALE GENOMIC DNA]</scope>
    <source>
        <strain evidence="5 6">DSM 105466</strain>
    </source>
</reference>
<name>A0A3E2HFP5_SCYLI</name>
<keyword evidence="6" id="KW-1185">Reference proteome</keyword>
<dbReference type="GO" id="GO:0005634">
    <property type="term" value="C:nucleus"/>
    <property type="evidence" value="ECO:0007669"/>
    <property type="project" value="UniProtKB-SubCell"/>
</dbReference>
<evidence type="ECO:0000256" key="2">
    <source>
        <dbReference type="ARBA" id="ARBA00023242"/>
    </source>
</evidence>
<dbReference type="Gene3D" id="4.10.240.10">
    <property type="entry name" value="Zn(2)-C6 fungal-type DNA-binding domain"/>
    <property type="match status" value="1"/>
</dbReference>